<name>A0A4Q7M957_9MICO</name>
<evidence type="ECO:0000256" key="6">
    <source>
        <dbReference type="ARBA" id="ARBA00022989"/>
    </source>
</evidence>
<organism evidence="11 12">
    <name type="scientific">Xylanimonas ulmi</name>
    <dbReference type="NCBI Taxonomy" id="228973"/>
    <lineage>
        <taxon>Bacteria</taxon>
        <taxon>Bacillati</taxon>
        <taxon>Actinomycetota</taxon>
        <taxon>Actinomycetes</taxon>
        <taxon>Micrococcales</taxon>
        <taxon>Promicromonosporaceae</taxon>
        <taxon>Xylanimonas</taxon>
    </lineage>
</organism>
<feature type="transmembrane region" description="Helical" evidence="10">
    <location>
        <begin position="244"/>
        <end position="262"/>
    </location>
</feature>
<accession>A0A4Q7M957</accession>
<keyword evidence="6 10" id="KW-1133">Transmembrane helix</keyword>
<comment type="caution">
    <text evidence="11">The sequence shown here is derived from an EMBL/GenBank/DDBJ whole genome shotgun (WGS) entry which is preliminary data.</text>
</comment>
<feature type="compositionally biased region" description="Acidic residues" evidence="9">
    <location>
        <begin position="304"/>
        <end position="315"/>
    </location>
</feature>
<keyword evidence="3 8" id="KW-0813">Transport</keyword>
<evidence type="ECO:0000256" key="5">
    <source>
        <dbReference type="ARBA" id="ARBA00022692"/>
    </source>
</evidence>
<evidence type="ECO:0000256" key="9">
    <source>
        <dbReference type="SAM" id="MobiDB-lite"/>
    </source>
</evidence>
<comment type="subcellular location">
    <subcellularLocation>
        <location evidence="1">Cell membrane</location>
        <topology evidence="1">Multi-pass membrane protein</topology>
    </subcellularLocation>
</comment>
<evidence type="ECO:0000256" key="3">
    <source>
        <dbReference type="ARBA" id="ARBA00022448"/>
    </source>
</evidence>
<dbReference type="AlphaFoldDB" id="A0A4Q7M957"/>
<proteinExistence type="inferred from homology"/>
<reference evidence="11 12" key="1">
    <citation type="submission" date="2019-02" db="EMBL/GenBank/DDBJ databases">
        <title>Sequencing the genomes of 1000 actinobacteria strains.</title>
        <authorList>
            <person name="Klenk H.-P."/>
        </authorList>
    </citation>
    <scope>NUCLEOTIDE SEQUENCE [LARGE SCALE GENOMIC DNA]</scope>
    <source>
        <strain evidence="11 12">DSM 16932</strain>
    </source>
</reference>
<gene>
    <name evidence="11" type="ORF">EV386_3611</name>
</gene>
<sequence length="334" mass="34601">MSQDYAAPTGVTAPADAVETRAEAPYTLFTKMAAEAFGTFILVLGIVGTGTFNALNQNTIVTVALGGGIMLIAGIAAVGHVSGGHFNPAVTFGAAIAGRLSWKDVLPYWLAQFVGATVSALVLWFLVPTTFGPLLGLTARGDVLARTANGWGDHSPLSVLTQGQSEFSLAHALVVEVVIAAVFVGVVLAVTSKRSKITFPAVVIGLTLGALHIISWPVTNTSFNPARSFASVVFSGDGAVWGQYWLFIVAPLVGGALAALLYRAFQPVPALVSGEALDELEETYDVAPVEDEAAPADELALEVEPEVEATDESAVEAEAAAEAPEAQDPKDPKA</sequence>
<dbReference type="Pfam" id="PF00230">
    <property type="entry name" value="MIP"/>
    <property type="match status" value="1"/>
</dbReference>
<protein>
    <submittedName>
        <fullName evidence="11">Aquaporin Z</fullName>
    </submittedName>
</protein>
<dbReference type="InterPro" id="IPR022357">
    <property type="entry name" value="MIP_CS"/>
</dbReference>
<keyword evidence="5 8" id="KW-0812">Transmembrane</keyword>
<dbReference type="SUPFAM" id="SSF81338">
    <property type="entry name" value="Aquaporin-like"/>
    <property type="match status" value="1"/>
</dbReference>
<evidence type="ECO:0000256" key="7">
    <source>
        <dbReference type="ARBA" id="ARBA00023136"/>
    </source>
</evidence>
<evidence type="ECO:0000256" key="2">
    <source>
        <dbReference type="ARBA" id="ARBA00006175"/>
    </source>
</evidence>
<feature type="transmembrane region" description="Helical" evidence="10">
    <location>
        <begin position="197"/>
        <end position="218"/>
    </location>
</feature>
<dbReference type="EMBL" id="SGWX01000001">
    <property type="protein sequence ID" value="RZS63248.1"/>
    <property type="molecule type" value="Genomic_DNA"/>
</dbReference>
<keyword evidence="12" id="KW-1185">Reference proteome</keyword>
<keyword evidence="4" id="KW-1003">Cell membrane</keyword>
<dbReference type="InterPro" id="IPR034294">
    <property type="entry name" value="Aquaporin_transptr"/>
</dbReference>
<dbReference type="Gene3D" id="1.20.1080.10">
    <property type="entry name" value="Glycerol uptake facilitator protein"/>
    <property type="match status" value="1"/>
</dbReference>
<keyword evidence="7 10" id="KW-0472">Membrane</keyword>
<dbReference type="PROSITE" id="PS00221">
    <property type="entry name" value="MIP"/>
    <property type="match status" value="1"/>
</dbReference>
<evidence type="ECO:0000313" key="11">
    <source>
        <dbReference type="EMBL" id="RZS63248.1"/>
    </source>
</evidence>
<feature type="transmembrane region" description="Helical" evidence="10">
    <location>
        <begin position="109"/>
        <end position="127"/>
    </location>
</feature>
<evidence type="ECO:0000256" key="1">
    <source>
        <dbReference type="ARBA" id="ARBA00004651"/>
    </source>
</evidence>
<feature type="transmembrane region" description="Helical" evidence="10">
    <location>
        <begin position="169"/>
        <end position="190"/>
    </location>
</feature>
<feature type="compositionally biased region" description="Low complexity" evidence="9">
    <location>
        <begin position="316"/>
        <end position="326"/>
    </location>
</feature>
<dbReference type="PANTHER" id="PTHR19139:SF199">
    <property type="entry name" value="MIP17260P"/>
    <property type="match status" value="1"/>
</dbReference>
<comment type="similarity">
    <text evidence="2 8">Belongs to the MIP/aquaporin (TC 1.A.8) family.</text>
</comment>
<feature type="region of interest" description="Disordered" evidence="9">
    <location>
        <begin position="304"/>
        <end position="334"/>
    </location>
</feature>
<evidence type="ECO:0000256" key="8">
    <source>
        <dbReference type="RuleBase" id="RU000477"/>
    </source>
</evidence>
<dbReference type="PANTHER" id="PTHR19139">
    <property type="entry name" value="AQUAPORIN TRANSPORTER"/>
    <property type="match status" value="1"/>
</dbReference>
<dbReference type="GO" id="GO:0015250">
    <property type="term" value="F:water channel activity"/>
    <property type="evidence" value="ECO:0007669"/>
    <property type="project" value="TreeGrafter"/>
</dbReference>
<evidence type="ECO:0000256" key="4">
    <source>
        <dbReference type="ARBA" id="ARBA00022475"/>
    </source>
</evidence>
<dbReference type="Proteomes" id="UP000293852">
    <property type="component" value="Unassembled WGS sequence"/>
</dbReference>
<dbReference type="OrthoDB" id="9807293at2"/>
<dbReference type="InterPro" id="IPR023271">
    <property type="entry name" value="Aquaporin-like"/>
</dbReference>
<dbReference type="RefSeq" id="WP_130416633.1">
    <property type="nucleotide sequence ID" value="NZ_SGWX01000001.1"/>
</dbReference>
<dbReference type="InterPro" id="IPR000425">
    <property type="entry name" value="MIP"/>
</dbReference>
<feature type="transmembrane region" description="Helical" evidence="10">
    <location>
        <begin position="60"/>
        <end position="79"/>
    </location>
</feature>
<evidence type="ECO:0000313" key="12">
    <source>
        <dbReference type="Proteomes" id="UP000293852"/>
    </source>
</evidence>
<feature type="transmembrane region" description="Helical" evidence="10">
    <location>
        <begin position="36"/>
        <end position="55"/>
    </location>
</feature>
<dbReference type="GO" id="GO:0005886">
    <property type="term" value="C:plasma membrane"/>
    <property type="evidence" value="ECO:0007669"/>
    <property type="project" value="UniProtKB-SubCell"/>
</dbReference>
<dbReference type="PRINTS" id="PR00783">
    <property type="entry name" value="MINTRINSICP"/>
</dbReference>
<evidence type="ECO:0000256" key="10">
    <source>
        <dbReference type="SAM" id="Phobius"/>
    </source>
</evidence>